<dbReference type="EMBL" id="CP010705">
    <property type="protein sequence ID" value="AUQ95979.1"/>
    <property type="molecule type" value="Genomic_DNA"/>
</dbReference>
<sequence length="69" mass="7973">MTEDEWRRVVERRLQALEMSNAVDEVHRTNVEKRLDSIEDILRWLVRLVVGAMIMGAIAYALKGGFSID</sequence>
<gene>
    <name evidence="2" type="ORF">PhaeoP66_03237</name>
</gene>
<accession>A0ABN5GQT8</accession>
<keyword evidence="1" id="KW-0812">Transmembrane</keyword>
<feature type="transmembrane region" description="Helical" evidence="1">
    <location>
        <begin position="44"/>
        <end position="62"/>
    </location>
</feature>
<reference evidence="2 3" key="2">
    <citation type="journal article" date="2017" name="Int. J. Syst. Evol. Microbiol.">
        <title>Adaptation of Surface-Associated Bacteria to the Open Ocean: A Genomically Distinct Subpopulation of Phaeobacter gallaeciensis Colonizes Pacific Mesozooplankton.</title>
        <authorList>
            <person name="Freese H.M."/>
            <person name="Methner A."/>
            <person name="Overmann J."/>
        </authorList>
    </citation>
    <scope>NUCLEOTIDE SEQUENCE [LARGE SCALE GENOMIC DNA]</scope>
    <source>
        <strain evidence="2 3">P66</strain>
    </source>
</reference>
<proteinExistence type="predicted"/>
<keyword evidence="1" id="KW-0472">Membrane</keyword>
<evidence type="ECO:0000313" key="3">
    <source>
        <dbReference type="Proteomes" id="UP000236536"/>
    </source>
</evidence>
<evidence type="ECO:0000256" key="1">
    <source>
        <dbReference type="SAM" id="Phobius"/>
    </source>
</evidence>
<evidence type="ECO:0000313" key="2">
    <source>
        <dbReference type="EMBL" id="AUQ95979.1"/>
    </source>
</evidence>
<organism evidence="2 3">
    <name type="scientific">Phaeobacter inhibens</name>
    <dbReference type="NCBI Taxonomy" id="221822"/>
    <lineage>
        <taxon>Bacteria</taxon>
        <taxon>Pseudomonadati</taxon>
        <taxon>Pseudomonadota</taxon>
        <taxon>Alphaproteobacteria</taxon>
        <taxon>Rhodobacterales</taxon>
        <taxon>Roseobacteraceae</taxon>
        <taxon>Phaeobacter</taxon>
    </lineage>
</organism>
<dbReference type="Proteomes" id="UP000236536">
    <property type="component" value="Chromosome"/>
</dbReference>
<name>A0ABN5GQT8_9RHOB</name>
<keyword evidence="3" id="KW-1185">Reference proteome</keyword>
<protein>
    <submittedName>
        <fullName evidence="2">tRNA pseudouridine synthase B</fullName>
    </submittedName>
</protein>
<dbReference type="RefSeq" id="WP_102874992.1">
    <property type="nucleotide sequence ID" value="NZ_BSKP01000001.1"/>
</dbReference>
<reference evidence="2 3" key="1">
    <citation type="journal article" date="2017" name="Genome Biol. Evol.">
        <title>Trajectories and Drivers of Genome Evolution in Surface-Associated Marine Phaeobacter.</title>
        <authorList>
            <person name="Freese H.M."/>
            <person name="Sikorski J."/>
            <person name="Bunk B."/>
            <person name="Scheuner C."/>
            <person name="Meier-Kolthoff J.P."/>
            <person name="Sproer C."/>
            <person name="Gram L."/>
            <person name="Overmann J."/>
        </authorList>
    </citation>
    <scope>NUCLEOTIDE SEQUENCE [LARGE SCALE GENOMIC DNA]</scope>
    <source>
        <strain evidence="2 3">P66</strain>
    </source>
</reference>
<keyword evidence="1" id="KW-1133">Transmembrane helix</keyword>